<accession>A0A5A9Z8I0</accession>
<dbReference type="Proteomes" id="UP000325291">
    <property type="component" value="Unassembled WGS sequence"/>
</dbReference>
<keyword evidence="1" id="KW-1133">Transmembrane helix</keyword>
<gene>
    <name evidence="2" type="ORF">FLO80_13280</name>
</gene>
<dbReference type="Pfam" id="PF12860">
    <property type="entry name" value="PAS_7"/>
    <property type="match status" value="1"/>
</dbReference>
<dbReference type="RefSeq" id="WP_111368697.1">
    <property type="nucleotide sequence ID" value="NZ_VINQ01000010.1"/>
</dbReference>
<dbReference type="SUPFAM" id="SSF55785">
    <property type="entry name" value="PYP-like sensor domain (PAS domain)"/>
    <property type="match status" value="1"/>
</dbReference>
<keyword evidence="3" id="KW-1185">Reference proteome</keyword>
<dbReference type="Gene3D" id="3.30.450.20">
    <property type="entry name" value="PAS domain"/>
    <property type="match status" value="1"/>
</dbReference>
<sequence>MAGLGLWGIAALVAICTVAAGLALALFALLERRGTGRPNHAAPDPVAFLFDGEQLDHASEAAQTILARTQLDGDPTDPFSDMSWNKVSRILRPRFPDLPRSAAQALQKAPCTIPADNPQDHARLDLVAIGGKLSVAIMGEAPPCASDHHLTIIQTSELRAVARAANLFPYPIWISRTDGQVIWANAAHAKLTNNPRLLSEQGQGILSTLDLDIPETSDETSQRVAVETGDPDRADWFSVTKMRSGQNGFLNFAIDINPVVEAEIAQHRFVQTLTKTFAQLSTGLAIFDRDRQLALFNPALIDLTALPAEFLSARPDLQSFFDRLRDNRMMPEPKNYASWRQHIADLVVAASDGRYHETWSLPSGLTYRVTGRPHPDGAIAILIEDISAEMSLTRRFRSQLDLGQAVIDTLDEGIVAFSPTGALTLSNTAFCTMWKLDPESSFAEMTAQDATRHMRAMCTKTDFWTDLREFLPRAFDRHVWFTDIRMKDGTPIECRVAPISGGETLVSFRLRPVLQGADASANVISAPPG</sequence>
<evidence type="ECO:0000313" key="2">
    <source>
        <dbReference type="EMBL" id="KAA0913255.1"/>
    </source>
</evidence>
<evidence type="ECO:0000256" key="1">
    <source>
        <dbReference type="SAM" id="Phobius"/>
    </source>
</evidence>
<reference evidence="2 3" key="1">
    <citation type="submission" date="2019-07" db="EMBL/GenBank/DDBJ databases">
        <title>Aquicoccus porphyridii gen. nov., sp. nov., isolated from a small marine red alga, Porphyridium marinum.</title>
        <authorList>
            <person name="Liu L."/>
        </authorList>
    </citation>
    <scope>NUCLEOTIDE SEQUENCE [LARGE SCALE GENOMIC DNA]</scope>
    <source>
        <strain evidence="2 3">L1 8-17</strain>
    </source>
</reference>
<feature type="transmembrane region" description="Helical" evidence="1">
    <location>
        <begin position="6"/>
        <end position="30"/>
    </location>
</feature>
<dbReference type="EMBL" id="VINQ01000010">
    <property type="protein sequence ID" value="KAA0913255.1"/>
    <property type="molecule type" value="Genomic_DNA"/>
</dbReference>
<dbReference type="AlphaFoldDB" id="A0A5A9Z8I0"/>
<dbReference type="InterPro" id="IPR035965">
    <property type="entry name" value="PAS-like_dom_sf"/>
</dbReference>
<organism evidence="2 3">
    <name type="scientific">Aquicoccus porphyridii</name>
    <dbReference type="NCBI Taxonomy" id="1852029"/>
    <lineage>
        <taxon>Bacteria</taxon>
        <taxon>Pseudomonadati</taxon>
        <taxon>Pseudomonadota</taxon>
        <taxon>Alphaproteobacteria</taxon>
        <taxon>Rhodobacterales</taxon>
        <taxon>Paracoccaceae</taxon>
        <taxon>Aquicoccus</taxon>
    </lineage>
</organism>
<keyword evidence="1" id="KW-0472">Membrane</keyword>
<keyword evidence="1" id="KW-0812">Transmembrane</keyword>
<evidence type="ECO:0000313" key="3">
    <source>
        <dbReference type="Proteomes" id="UP000325291"/>
    </source>
</evidence>
<comment type="caution">
    <text evidence="2">The sequence shown here is derived from an EMBL/GenBank/DDBJ whole genome shotgun (WGS) entry which is preliminary data.</text>
</comment>
<proteinExistence type="predicted"/>
<name>A0A5A9Z8I0_9RHOB</name>
<protein>
    <submittedName>
        <fullName evidence="2">Diguanylate cyclase</fullName>
    </submittedName>
</protein>